<dbReference type="InterPro" id="IPR000868">
    <property type="entry name" value="Isochorismatase-like_dom"/>
</dbReference>
<sequence length="216" mass="22980">MGVRRASFTRRFTMSHPTIRTLAGASAPQAIEAASAALLVIDFQNEYFSGKLPIPDGDRALRNTRRLVAHADRAGIRVFHIQHVTPAGGPVFAEDGDGVRFHAELQPAANHQVLRKTSVSAFPTTDLDARLKAAGVETLIIAGLMTHACVSGAARDAVPLGYDVIVVDDACATRDLDRADGSVLPHADLHRAALATVDDTFGDVMATDDVLKLPLV</sequence>
<dbReference type="EMBL" id="JH692065">
    <property type="protein sequence ID" value="EIP86160.1"/>
    <property type="molecule type" value="Genomic_DNA"/>
</dbReference>
<gene>
    <name evidence="3" type="ORF">A33K_17250</name>
</gene>
<evidence type="ECO:0000313" key="4">
    <source>
        <dbReference type="Proteomes" id="UP000004682"/>
    </source>
</evidence>
<dbReference type="InterPro" id="IPR036380">
    <property type="entry name" value="Isochorismatase-like_sf"/>
</dbReference>
<dbReference type="PANTHER" id="PTHR43540:SF15">
    <property type="entry name" value="BLR5631 PROTEIN"/>
    <property type="match status" value="1"/>
</dbReference>
<proteinExistence type="predicted"/>
<evidence type="ECO:0000256" key="1">
    <source>
        <dbReference type="ARBA" id="ARBA00022801"/>
    </source>
</evidence>
<dbReference type="SUPFAM" id="SSF52499">
    <property type="entry name" value="Isochorismatase-like hydrolases"/>
    <property type="match status" value="1"/>
</dbReference>
<evidence type="ECO:0000313" key="3">
    <source>
        <dbReference type="EMBL" id="EIP86160.1"/>
    </source>
</evidence>
<protein>
    <recommendedName>
        <fullName evidence="2">Isochorismatase-like domain-containing protein</fullName>
    </recommendedName>
</protein>
<dbReference type="Pfam" id="PF00857">
    <property type="entry name" value="Isochorismatase"/>
    <property type="match status" value="1"/>
</dbReference>
<dbReference type="InterPro" id="IPR050272">
    <property type="entry name" value="Isochorismatase-like_hydrls"/>
</dbReference>
<dbReference type="PANTHER" id="PTHR43540">
    <property type="entry name" value="PEROXYUREIDOACRYLATE/UREIDOACRYLATE AMIDOHYDROLASE-RELATED"/>
    <property type="match status" value="1"/>
</dbReference>
<keyword evidence="4" id="KW-1185">Reference proteome</keyword>
<evidence type="ECO:0000259" key="2">
    <source>
        <dbReference type="Pfam" id="PF00857"/>
    </source>
</evidence>
<dbReference type="CDD" id="cd01014">
    <property type="entry name" value="nicotinamidase_related"/>
    <property type="match status" value="1"/>
</dbReference>
<reference evidence="4" key="1">
    <citation type="journal article" date="2012" name="J. Bacteriol.">
        <title>Revised Genome Sequence of Burkholderia thailandensis MSMB43 with Improved Annotation.</title>
        <authorList>
            <person name="Zhuo Y."/>
            <person name="Liu L."/>
            <person name="Wang Q."/>
            <person name="Liu X."/>
            <person name="Ren B."/>
            <person name="Liu M."/>
            <person name="Ni P."/>
            <person name="Cheng Y.Q."/>
            <person name="Zhang L."/>
        </authorList>
    </citation>
    <scope>NUCLEOTIDE SEQUENCE [LARGE SCALE GENOMIC DNA]</scope>
    <source>
        <strain evidence="4">MSMB43</strain>
    </source>
</reference>
<keyword evidence="1" id="KW-0378">Hydrolase</keyword>
<organism evidence="3 4">
    <name type="scientific">Burkholderia humptydooensis MSMB43</name>
    <dbReference type="NCBI Taxonomy" id="441157"/>
    <lineage>
        <taxon>Bacteria</taxon>
        <taxon>Pseudomonadati</taxon>
        <taxon>Pseudomonadota</taxon>
        <taxon>Betaproteobacteria</taxon>
        <taxon>Burkholderiales</taxon>
        <taxon>Burkholderiaceae</taxon>
        <taxon>Burkholderia</taxon>
        <taxon>pseudomallei group</taxon>
    </lineage>
</organism>
<name>A0ABN0G1X2_9BURK</name>
<dbReference type="Proteomes" id="UP000004682">
    <property type="component" value="Unassembled WGS sequence"/>
</dbReference>
<dbReference type="Gene3D" id="3.40.50.850">
    <property type="entry name" value="Isochorismatase-like"/>
    <property type="match status" value="1"/>
</dbReference>
<accession>A0ABN0G1X2</accession>
<feature type="domain" description="Isochorismatase-like" evidence="2">
    <location>
        <begin position="36"/>
        <end position="209"/>
    </location>
</feature>